<dbReference type="OrthoDB" id="5690975at2"/>
<evidence type="ECO:0000313" key="2">
    <source>
        <dbReference type="Proteomes" id="UP000248689"/>
    </source>
</evidence>
<dbReference type="EMBL" id="PTPX01000007">
    <property type="protein sequence ID" value="RAL19261.1"/>
    <property type="molecule type" value="Genomic_DNA"/>
</dbReference>
<dbReference type="Proteomes" id="UP000248689">
    <property type="component" value="Unassembled WGS sequence"/>
</dbReference>
<reference evidence="2" key="1">
    <citation type="submission" date="2018-02" db="EMBL/GenBank/DDBJ databases">
        <title>Glaesserella australis sp. nov., isolated from the lungs of pigs.</title>
        <authorList>
            <person name="Turni C."/>
            <person name="Christensen H."/>
        </authorList>
    </citation>
    <scope>NUCLEOTIDE SEQUENCE [LARGE SCALE GENOMIC DNA]</scope>
    <source>
        <strain evidence="2">HS4635</strain>
    </source>
</reference>
<proteinExistence type="predicted"/>
<comment type="caution">
    <text evidence="1">The sequence shown here is derived from an EMBL/GenBank/DDBJ whole genome shotgun (WGS) entry which is preliminary data.</text>
</comment>
<gene>
    <name evidence="1" type="ORF">C5N92_03850</name>
</gene>
<organism evidence="1 2">
    <name type="scientific">Glaesserella australis</name>
    <dbReference type="NCBI Taxonomy" id="2094024"/>
    <lineage>
        <taxon>Bacteria</taxon>
        <taxon>Pseudomonadati</taxon>
        <taxon>Pseudomonadota</taxon>
        <taxon>Gammaproteobacteria</taxon>
        <taxon>Pasteurellales</taxon>
        <taxon>Pasteurellaceae</taxon>
        <taxon>Glaesserella</taxon>
    </lineage>
</organism>
<keyword evidence="2" id="KW-1185">Reference proteome</keyword>
<dbReference type="RefSeq" id="WP_111749547.1">
    <property type="nucleotide sequence ID" value="NZ_PTPX01000007.1"/>
</dbReference>
<dbReference type="AlphaFoldDB" id="A0A328C075"/>
<protein>
    <submittedName>
        <fullName evidence="1">Uncharacterized protein</fullName>
    </submittedName>
</protein>
<name>A0A328C075_9PAST</name>
<accession>A0A328C075</accession>
<sequence>MSNDNLALLAAASYGEFSEINNKKEIQNSLKKVEISEFQANKFTDTYEILAHKPNTEKSHIL</sequence>
<evidence type="ECO:0000313" key="1">
    <source>
        <dbReference type="EMBL" id="RAL19261.1"/>
    </source>
</evidence>